<feature type="transmembrane region" description="Helical" evidence="2">
    <location>
        <begin position="54"/>
        <end position="75"/>
    </location>
</feature>
<sequence length="355" mass="36731">MAAHPRAWTPAGRAAGGYVDLFALAGIATVLGTRAFLAQAGYPRLGGGGGGLHIAHMLWGGLLMAAAVLLVVCFLGHAVRRAGALVGGVGFGLFIDEIGKQVTDEPGYFYQPAAGLIYASFALLLLLARLVRRRTADPARLTAERRTAHAADLALAGVTRGLTAEQRRSALALVADSERDVDTALARLLATVPERAPAKRHRARAAGAVRALRRLAGTRLAATLAVGCVVTEALLLTCWLLADLAGGRLSGDPQVGASVGILLSAAVSAALGLAGLLRLRRDRAGALRLFWLALLVDVLVGQVFKFTVNQFAAVSELAFDLGALWVLTLALPARREAPGPTGTPTPREASAAASG</sequence>
<evidence type="ECO:0008006" key="5">
    <source>
        <dbReference type="Google" id="ProtNLM"/>
    </source>
</evidence>
<feature type="transmembrane region" description="Helical" evidence="2">
    <location>
        <begin position="254"/>
        <end position="277"/>
    </location>
</feature>
<feature type="transmembrane region" description="Helical" evidence="2">
    <location>
        <begin position="21"/>
        <end position="42"/>
    </location>
</feature>
<comment type="caution">
    <text evidence="3">The sequence shown here is derived from an EMBL/GenBank/DDBJ whole genome shotgun (WGS) entry which is preliminary data.</text>
</comment>
<feature type="region of interest" description="Disordered" evidence="1">
    <location>
        <begin position="336"/>
        <end position="355"/>
    </location>
</feature>
<name>A0ABU2LX39_9ACTN</name>
<keyword evidence="2" id="KW-0812">Transmembrane</keyword>
<reference evidence="4" key="1">
    <citation type="submission" date="2023-07" db="EMBL/GenBank/DDBJ databases">
        <title>30 novel species of actinomycetes from the DSMZ collection.</title>
        <authorList>
            <person name="Nouioui I."/>
        </authorList>
    </citation>
    <scope>NUCLEOTIDE SEQUENCE [LARGE SCALE GENOMIC DNA]</scope>
    <source>
        <strain evidence="4">DSM 44918</strain>
    </source>
</reference>
<protein>
    <recommendedName>
        <fullName evidence="5">Integral membrane protein</fullName>
    </recommendedName>
</protein>
<keyword evidence="4" id="KW-1185">Reference proteome</keyword>
<accession>A0ABU2LX39</accession>
<feature type="transmembrane region" description="Helical" evidence="2">
    <location>
        <begin position="289"/>
        <end position="306"/>
    </location>
</feature>
<dbReference type="EMBL" id="JAVREM010000054">
    <property type="protein sequence ID" value="MDT0322100.1"/>
    <property type="molecule type" value="Genomic_DNA"/>
</dbReference>
<dbReference type="Proteomes" id="UP001183420">
    <property type="component" value="Unassembled WGS sequence"/>
</dbReference>
<feature type="transmembrane region" description="Helical" evidence="2">
    <location>
        <begin position="312"/>
        <end position="331"/>
    </location>
</feature>
<evidence type="ECO:0000256" key="1">
    <source>
        <dbReference type="SAM" id="MobiDB-lite"/>
    </source>
</evidence>
<keyword evidence="2" id="KW-0472">Membrane</keyword>
<evidence type="ECO:0000313" key="4">
    <source>
        <dbReference type="Proteomes" id="UP001183420"/>
    </source>
</evidence>
<feature type="transmembrane region" description="Helical" evidence="2">
    <location>
        <begin position="108"/>
        <end position="131"/>
    </location>
</feature>
<keyword evidence="2" id="KW-1133">Transmembrane helix</keyword>
<evidence type="ECO:0000256" key="2">
    <source>
        <dbReference type="SAM" id="Phobius"/>
    </source>
</evidence>
<proteinExistence type="predicted"/>
<feature type="transmembrane region" description="Helical" evidence="2">
    <location>
        <begin position="82"/>
        <end position="102"/>
    </location>
</feature>
<organism evidence="3 4">
    <name type="scientific">Streptomyces millisiae</name>
    <dbReference type="NCBI Taxonomy" id="3075542"/>
    <lineage>
        <taxon>Bacteria</taxon>
        <taxon>Bacillati</taxon>
        <taxon>Actinomycetota</taxon>
        <taxon>Actinomycetes</taxon>
        <taxon>Kitasatosporales</taxon>
        <taxon>Streptomycetaceae</taxon>
        <taxon>Streptomyces</taxon>
    </lineage>
</organism>
<feature type="transmembrane region" description="Helical" evidence="2">
    <location>
        <begin position="220"/>
        <end position="242"/>
    </location>
</feature>
<dbReference type="RefSeq" id="WP_311602531.1">
    <property type="nucleotide sequence ID" value="NZ_JAVREM010000054.1"/>
</dbReference>
<evidence type="ECO:0000313" key="3">
    <source>
        <dbReference type="EMBL" id="MDT0322100.1"/>
    </source>
</evidence>
<gene>
    <name evidence="3" type="ORF">RNC47_27595</name>
</gene>